<name>A0A5N6PG61_9ASTR</name>
<reference evidence="2 3" key="1">
    <citation type="submission" date="2019-05" db="EMBL/GenBank/DDBJ databases">
        <title>Mikania micrantha, genome provides insights into the molecular mechanism of rapid growth.</title>
        <authorList>
            <person name="Liu B."/>
        </authorList>
    </citation>
    <scope>NUCLEOTIDE SEQUENCE [LARGE SCALE GENOMIC DNA]</scope>
    <source>
        <strain evidence="2">NLD-2019</strain>
        <tissue evidence="2">Leaf</tissue>
    </source>
</reference>
<sequence>MTGNQDLFAKLDKAPLGRLKKKMNPVHEGSKVCKSPLQDPAYSCELDVLTSKLCRPSLAMAYLIGAFAFRGNHRTNQQELSSMSATHHTSNTGLVCHEWCESLTHSPLLTTTKWSGGKRNRTILGMTRSILSTMQMPQDLWAEAIRLSVYILNQTPTNALQDSTPYQNQENTCPRDVRFDETKHWDWNKEGEEKTAQAGPEWTSFIVHSGPSDTRQNLNEPDSPGPTRTSPAQVPGSHTPPLKDLSGHPQSPL</sequence>
<dbReference type="AlphaFoldDB" id="A0A5N6PG61"/>
<evidence type="ECO:0000256" key="1">
    <source>
        <dbReference type="SAM" id="MobiDB-lite"/>
    </source>
</evidence>
<feature type="compositionally biased region" description="Polar residues" evidence="1">
    <location>
        <begin position="211"/>
        <end position="232"/>
    </location>
</feature>
<accession>A0A5N6PG61</accession>
<dbReference type="SUPFAM" id="SSF53098">
    <property type="entry name" value="Ribonuclease H-like"/>
    <property type="match status" value="1"/>
</dbReference>
<gene>
    <name evidence="2" type="ORF">E3N88_08207</name>
</gene>
<evidence type="ECO:0008006" key="4">
    <source>
        <dbReference type="Google" id="ProtNLM"/>
    </source>
</evidence>
<keyword evidence="3" id="KW-1185">Reference proteome</keyword>
<organism evidence="2 3">
    <name type="scientific">Mikania micrantha</name>
    <name type="common">bitter vine</name>
    <dbReference type="NCBI Taxonomy" id="192012"/>
    <lineage>
        <taxon>Eukaryota</taxon>
        <taxon>Viridiplantae</taxon>
        <taxon>Streptophyta</taxon>
        <taxon>Embryophyta</taxon>
        <taxon>Tracheophyta</taxon>
        <taxon>Spermatophyta</taxon>
        <taxon>Magnoliopsida</taxon>
        <taxon>eudicotyledons</taxon>
        <taxon>Gunneridae</taxon>
        <taxon>Pentapetalae</taxon>
        <taxon>asterids</taxon>
        <taxon>campanulids</taxon>
        <taxon>Asterales</taxon>
        <taxon>Asteraceae</taxon>
        <taxon>Asteroideae</taxon>
        <taxon>Heliantheae alliance</taxon>
        <taxon>Eupatorieae</taxon>
        <taxon>Mikania</taxon>
    </lineage>
</organism>
<proteinExistence type="predicted"/>
<comment type="caution">
    <text evidence="2">The sequence shown here is derived from an EMBL/GenBank/DDBJ whole genome shotgun (WGS) entry which is preliminary data.</text>
</comment>
<evidence type="ECO:0000313" key="3">
    <source>
        <dbReference type="Proteomes" id="UP000326396"/>
    </source>
</evidence>
<feature type="region of interest" description="Disordered" evidence="1">
    <location>
        <begin position="191"/>
        <end position="253"/>
    </location>
</feature>
<dbReference type="InterPro" id="IPR012337">
    <property type="entry name" value="RNaseH-like_sf"/>
</dbReference>
<protein>
    <recommendedName>
        <fullName evidence="4">Integrase catalytic domain-containing protein</fullName>
    </recommendedName>
</protein>
<evidence type="ECO:0000313" key="2">
    <source>
        <dbReference type="EMBL" id="KAD6453502.1"/>
    </source>
</evidence>
<dbReference type="EMBL" id="SZYD01000004">
    <property type="protein sequence ID" value="KAD6453502.1"/>
    <property type="molecule type" value="Genomic_DNA"/>
</dbReference>
<dbReference type="Proteomes" id="UP000326396">
    <property type="component" value="Linkage Group LG12"/>
</dbReference>